<gene>
    <name evidence="7" type="ORF">FC26_GL001868</name>
</gene>
<evidence type="ECO:0000313" key="7">
    <source>
        <dbReference type="EMBL" id="KRM61318.1"/>
    </source>
</evidence>
<keyword evidence="1 7" id="KW-0645">Protease</keyword>
<evidence type="ECO:0000259" key="6">
    <source>
        <dbReference type="SMART" id="SM00235"/>
    </source>
</evidence>
<dbReference type="AlphaFoldDB" id="A0A0R2ACF2"/>
<dbReference type="SMART" id="SM00235">
    <property type="entry name" value="ZnMc"/>
    <property type="match status" value="1"/>
</dbReference>
<dbReference type="STRING" id="1423813.FC26_GL001868"/>
<dbReference type="Proteomes" id="UP000051733">
    <property type="component" value="Unassembled WGS sequence"/>
</dbReference>
<dbReference type="PATRIC" id="fig|1423813.3.peg.1897"/>
<evidence type="ECO:0000256" key="1">
    <source>
        <dbReference type="ARBA" id="ARBA00022670"/>
    </source>
</evidence>
<dbReference type="GO" id="GO:0008270">
    <property type="term" value="F:zinc ion binding"/>
    <property type="evidence" value="ECO:0007669"/>
    <property type="project" value="InterPro"/>
</dbReference>
<feature type="compositionally biased region" description="Polar residues" evidence="5">
    <location>
        <begin position="7"/>
        <end position="16"/>
    </location>
</feature>
<dbReference type="Pfam" id="PF00413">
    <property type="entry name" value="Peptidase_M10"/>
    <property type="match status" value="1"/>
</dbReference>
<dbReference type="GO" id="GO:0006508">
    <property type="term" value="P:proteolysis"/>
    <property type="evidence" value="ECO:0007669"/>
    <property type="project" value="UniProtKB-KW"/>
</dbReference>
<keyword evidence="3" id="KW-0378">Hydrolase</keyword>
<evidence type="ECO:0000313" key="8">
    <source>
        <dbReference type="Proteomes" id="UP000051733"/>
    </source>
</evidence>
<name>A0A0R2ACF2_9LACO</name>
<evidence type="ECO:0000256" key="2">
    <source>
        <dbReference type="ARBA" id="ARBA00022723"/>
    </source>
</evidence>
<feature type="compositionally biased region" description="Low complexity" evidence="5">
    <location>
        <begin position="17"/>
        <end position="53"/>
    </location>
</feature>
<keyword evidence="4" id="KW-0862">Zinc</keyword>
<sequence>MPATWLTEAQQMITSHQATQSSDQTADTTSSTTSSSASSSTSTSSTTASSDATPIESNVQGKTLATTYYYHFKDNVPTAVRQEFERAVATYNQTGIVKLVAGTGTTKQNQITFFVYHKAVDQQTAQTIELGYGGPNIIEQTGWGAYTANHAKAGINVDYSASIKQSVATHELGHALGLDHSTSTTSVMYPVDQGVTTLSTADINALKSIYQN</sequence>
<comment type="caution">
    <text evidence="7">The sequence shown here is derived from an EMBL/GenBank/DDBJ whole genome shotgun (WGS) entry which is preliminary data.</text>
</comment>
<feature type="region of interest" description="Disordered" evidence="5">
    <location>
        <begin position="1"/>
        <end position="54"/>
    </location>
</feature>
<evidence type="ECO:0000256" key="3">
    <source>
        <dbReference type="ARBA" id="ARBA00022801"/>
    </source>
</evidence>
<feature type="domain" description="Peptidase metallopeptidase" evidence="6">
    <location>
        <begin position="61"/>
        <end position="212"/>
    </location>
</feature>
<evidence type="ECO:0000256" key="4">
    <source>
        <dbReference type="ARBA" id="ARBA00022833"/>
    </source>
</evidence>
<accession>A0A0R2ACF2</accession>
<keyword evidence="8" id="KW-1185">Reference proteome</keyword>
<dbReference type="GO" id="GO:0004222">
    <property type="term" value="F:metalloendopeptidase activity"/>
    <property type="evidence" value="ECO:0007669"/>
    <property type="project" value="InterPro"/>
</dbReference>
<dbReference type="PANTHER" id="PTHR10201">
    <property type="entry name" value="MATRIX METALLOPROTEINASE"/>
    <property type="match status" value="1"/>
</dbReference>
<dbReference type="SUPFAM" id="SSF55486">
    <property type="entry name" value="Metalloproteases ('zincins'), catalytic domain"/>
    <property type="match status" value="1"/>
</dbReference>
<evidence type="ECO:0000256" key="5">
    <source>
        <dbReference type="SAM" id="MobiDB-lite"/>
    </source>
</evidence>
<proteinExistence type="predicted"/>
<organism evidence="7 8">
    <name type="scientific">Paucilactobacillus vaccinostercus DSM 20634</name>
    <dbReference type="NCBI Taxonomy" id="1423813"/>
    <lineage>
        <taxon>Bacteria</taxon>
        <taxon>Bacillati</taxon>
        <taxon>Bacillota</taxon>
        <taxon>Bacilli</taxon>
        <taxon>Lactobacillales</taxon>
        <taxon>Lactobacillaceae</taxon>
        <taxon>Paucilactobacillus</taxon>
    </lineage>
</organism>
<dbReference type="InterPro" id="IPR001818">
    <property type="entry name" value="Pept_M10_metallopeptidase"/>
</dbReference>
<reference evidence="7 8" key="1">
    <citation type="journal article" date="2015" name="Genome Announc.">
        <title>Expanding the biotechnology potential of lactobacilli through comparative genomics of 213 strains and associated genera.</title>
        <authorList>
            <person name="Sun Z."/>
            <person name="Harris H.M."/>
            <person name="McCann A."/>
            <person name="Guo C."/>
            <person name="Argimon S."/>
            <person name="Zhang W."/>
            <person name="Yang X."/>
            <person name="Jeffery I.B."/>
            <person name="Cooney J.C."/>
            <person name="Kagawa T.F."/>
            <person name="Liu W."/>
            <person name="Song Y."/>
            <person name="Salvetti E."/>
            <person name="Wrobel A."/>
            <person name="Rasinkangas P."/>
            <person name="Parkhill J."/>
            <person name="Rea M.C."/>
            <person name="O'Sullivan O."/>
            <person name="Ritari J."/>
            <person name="Douillard F.P."/>
            <person name="Paul Ross R."/>
            <person name="Yang R."/>
            <person name="Briner A.E."/>
            <person name="Felis G.E."/>
            <person name="de Vos W.M."/>
            <person name="Barrangou R."/>
            <person name="Klaenhammer T.R."/>
            <person name="Caufield P.W."/>
            <person name="Cui Y."/>
            <person name="Zhang H."/>
            <person name="O'Toole P.W."/>
        </authorList>
    </citation>
    <scope>NUCLEOTIDE SEQUENCE [LARGE SCALE GENOMIC DNA]</scope>
    <source>
        <strain evidence="7 8">DSM 20634</strain>
    </source>
</reference>
<dbReference type="GO" id="GO:0031012">
    <property type="term" value="C:extracellular matrix"/>
    <property type="evidence" value="ECO:0007669"/>
    <property type="project" value="InterPro"/>
</dbReference>
<dbReference type="EMBL" id="AYYY01000029">
    <property type="protein sequence ID" value="KRM61318.1"/>
    <property type="molecule type" value="Genomic_DNA"/>
</dbReference>
<dbReference type="InterPro" id="IPR024079">
    <property type="entry name" value="MetalloPept_cat_dom_sf"/>
</dbReference>
<dbReference type="InterPro" id="IPR006026">
    <property type="entry name" value="Peptidase_Metallo"/>
</dbReference>
<protein>
    <submittedName>
        <fullName evidence="7">Zn-dependent protease</fullName>
    </submittedName>
</protein>
<keyword evidence="2" id="KW-0479">Metal-binding</keyword>
<dbReference type="Gene3D" id="3.40.390.10">
    <property type="entry name" value="Collagenase (Catalytic Domain)"/>
    <property type="match status" value="1"/>
</dbReference>